<keyword evidence="3" id="KW-0812">Transmembrane</keyword>
<keyword evidence="1" id="KW-0175">Coiled coil</keyword>
<sequence>MSFNTLRTGLFRQTTASARTTPFPRSIHYSFPRSTSNSTSSTATHHAHQHAHAHANQPPRNGKKPSPHMVWYREIVPAMIPIFLISTTLFLSLSLIRTHLSHSKSLSESNSKIEELEFQLSQLRMEQKRQRVREKRERERILPLVVERVLQRVGVVGGEDEGVEEEIKELPRLL</sequence>
<dbReference type="AlphaFoldDB" id="A0A1B9FRW7"/>
<dbReference type="VEuPathDB" id="FungiDB:I302_09187"/>
<keyword evidence="3" id="KW-1133">Transmembrane helix</keyword>
<dbReference type="KEGG" id="kbi:30213586"/>
<dbReference type="RefSeq" id="XP_019042578.1">
    <property type="nucleotide sequence ID" value="XM_019195755.1"/>
</dbReference>
<reference evidence="4" key="1">
    <citation type="submission" date="2013-07" db="EMBL/GenBank/DDBJ databases">
        <title>The Genome Sequence of Cryptococcus bestiolae CBS10118.</title>
        <authorList>
            <consortium name="The Broad Institute Genome Sequencing Platform"/>
            <person name="Cuomo C."/>
            <person name="Litvintseva A."/>
            <person name="Chen Y."/>
            <person name="Heitman J."/>
            <person name="Sun S."/>
            <person name="Springer D."/>
            <person name="Dromer F."/>
            <person name="Young S.K."/>
            <person name="Zeng Q."/>
            <person name="Gargeya S."/>
            <person name="Fitzgerald M."/>
            <person name="Abouelleil A."/>
            <person name="Alvarado L."/>
            <person name="Berlin A.M."/>
            <person name="Chapman S.B."/>
            <person name="Dewar J."/>
            <person name="Goldberg J."/>
            <person name="Griggs A."/>
            <person name="Gujja S."/>
            <person name="Hansen M."/>
            <person name="Howarth C."/>
            <person name="Imamovic A."/>
            <person name="Larimer J."/>
            <person name="McCowan C."/>
            <person name="Murphy C."/>
            <person name="Pearson M."/>
            <person name="Priest M."/>
            <person name="Roberts A."/>
            <person name="Saif S."/>
            <person name="Shea T."/>
            <person name="Sykes S."/>
            <person name="Wortman J."/>
            <person name="Nusbaum C."/>
            <person name="Birren B."/>
        </authorList>
    </citation>
    <scope>NUCLEOTIDE SEQUENCE [LARGE SCALE GENOMIC DNA]</scope>
    <source>
        <strain evidence="4">CBS 10118</strain>
    </source>
</reference>
<evidence type="ECO:0000256" key="1">
    <source>
        <dbReference type="SAM" id="Coils"/>
    </source>
</evidence>
<keyword evidence="3" id="KW-0472">Membrane</keyword>
<protein>
    <submittedName>
        <fullName evidence="4">Uncharacterized protein</fullName>
    </submittedName>
</protein>
<feature type="coiled-coil region" evidence="1">
    <location>
        <begin position="106"/>
        <end position="133"/>
    </location>
</feature>
<proteinExistence type="predicted"/>
<feature type="transmembrane region" description="Helical" evidence="3">
    <location>
        <begin position="75"/>
        <end position="96"/>
    </location>
</feature>
<keyword evidence="6" id="KW-1185">Reference proteome</keyword>
<reference evidence="4" key="3">
    <citation type="submission" date="2016-07" db="EMBL/GenBank/DDBJ databases">
        <title>Evolution of pathogenesis and genome organization in the Tremellales.</title>
        <authorList>
            <person name="Cuomo C."/>
            <person name="Litvintseva A."/>
            <person name="Heitman J."/>
            <person name="Chen Y."/>
            <person name="Sun S."/>
            <person name="Springer D."/>
            <person name="Dromer F."/>
            <person name="Young S."/>
            <person name="Zeng Q."/>
            <person name="Chapman S."/>
            <person name="Gujja S."/>
            <person name="Saif S."/>
            <person name="Birren B."/>
        </authorList>
    </citation>
    <scope>NUCLEOTIDE SEQUENCE</scope>
    <source>
        <strain evidence="4">CBS 10118</strain>
    </source>
</reference>
<dbReference type="GeneID" id="30213586"/>
<dbReference type="OrthoDB" id="2565373at2759"/>
<dbReference type="EMBL" id="CP144543">
    <property type="protein sequence ID" value="WVW82732.1"/>
    <property type="molecule type" value="Genomic_DNA"/>
</dbReference>
<reference evidence="5" key="4">
    <citation type="submission" date="2024-02" db="EMBL/GenBank/DDBJ databases">
        <title>Comparative genomics of Cryptococcus and Kwoniella reveals pathogenesis evolution and contrasting modes of karyotype evolution via chromosome fusion or intercentromeric recombination.</title>
        <authorList>
            <person name="Coelho M.A."/>
            <person name="David-Palma M."/>
            <person name="Shea T."/>
            <person name="Bowers K."/>
            <person name="McGinley-Smith S."/>
            <person name="Mohammad A.W."/>
            <person name="Gnirke A."/>
            <person name="Yurkov A.M."/>
            <person name="Nowrousian M."/>
            <person name="Sun S."/>
            <person name="Cuomo C.A."/>
            <person name="Heitman J."/>
        </authorList>
    </citation>
    <scope>NUCLEOTIDE SEQUENCE</scope>
    <source>
        <strain evidence="5">CBS 10118</strain>
    </source>
</reference>
<evidence type="ECO:0000256" key="3">
    <source>
        <dbReference type="SAM" id="Phobius"/>
    </source>
</evidence>
<gene>
    <name evidence="4" type="ORF">I302_09187</name>
    <name evidence="5" type="ORF">I302_104743</name>
</gene>
<evidence type="ECO:0000313" key="6">
    <source>
        <dbReference type="Proteomes" id="UP000092730"/>
    </source>
</evidence>
<accession>A0A1B9FRW7</accession>
<name>A0A1B9FRW7_9TREE</name>
<organism evidence="4">
    <name type="scientific">Kwoniella bestiolae CBS 10118</name>
    <dbReference type="NCBI Taxonomy" id="1296100"/>
    <lineage>
        <taxon>Eukaryota</taxon>
        <taxon>Fungi</taxon>
        <taxon>Dikarya</taxon>
        <taxon>Basidiomycota</taxon>
        <taxon>Agaricomycotina</taxon>
        <taxon>Tremellomycetes</taxon>
        <taxon>Tremellales</taxon>
        <taxon>Cryptococcaceae</taxon>
        <taxon>Kwoniella</taxon>
    </lineage>
</organism>
<evidence type="ECO:0000313" key="4">
    <source>
        <dbReference type="EMBL" id="OCF21508.1"/>
    </source>
</evidence>
<dbReference type="Proteomes" id="UP000092730">
    <property type="component" value="Chromosome 3"/>
</dbReference>
<feature type="region of interest" description="Disordered" evidence="2">
    <location>
        <begin position="22"/>
        <end position="66"/>
    </location>
</feature>
<evidence type="ECO:0000313" key="5">
    <source>
        <dbReference type="EMBL" id="WVW82732.1"/>
    </source>
</evidence>
<evidence type="ECO:0000256" key="2">
    <source>
        <dbReference type="SAM" id="MobiDB-lite"/>
    </source>
</evidence>
<dbReference type="EMBL" id="KV700382">
    <property type="protein sequence ID" value="OCF21508.1"/>
    <property type="molecule type" value="Genomic_DNA"/>
</dbReference>
<reference evidence="5" key="2">
    <citation type="submission" date="2013-07" db="EMBL/GenBank/DDBJ databases">
        <authorList>
            <consortium name="The Broad Institute Genome Sequencing Platform"/>
            <person name="Cuomo C."/>
            <person name="Litvintseva A."/>
            <person name="Chen Y."/>
            <person name="Heitman J."/>
            <person name="Sun S."/>
            <person name="Springer D."/>
            <person name="Dromer F."/>
            <person name="Young S.K."/>
            <person name="Zeng Q."/>
            <person name="Gargeya S."/>
            <person name="Fitzgerald M."/>
            <person name="Abouelleil A."/>
            <person name="Alvarado L."/>
            <person name="Berlin A.M."/>
            <person name="Chapman S.B."/>
            <person name="Dewar J."/>
            <person name="Goldberg J."/>
            <person name="Griggs A."/>
            <person name="Gujja S."/>
            <person name="Hansen M."/>
            <person name="Howarth C."/>
            <person name="Imamovic A."/>
            <person name="Larimer J."/>
            <person name="McCowan C."/>
            <person name="Murphy C."/>
            <person name="Pearson M."/>
            <person name="Priest M."/>
            <person name="Roberts A."/>
            <person name="Saif S."/>
            <person name="Shea T."/>
            <person name="Sykes S."/>
            <person name="Wortman J."/>
            <person name="Nusbaum C."/>
            <person name="Birren B."/>
        </authorList>
    </citation>
    <scope>NUCLEOTIDE SEQUENCE</scope>
    <source>
        <strain evidence="5">CBS 10118</strain>
    </source>
</reference>
<feature type="compositionally biased region" description="Low complexity" evidence="2">
    <location>
        <begin position="34"/>
        <end position="44"/>
    </location>
</feature>